<dbReference type="InterPro" id="IPR029499">
    <property type="entry name" value="PduO-typ"/>
</dbReference>
<dbReference type="PANTHER" id="PTHR12213">
    <property type="entry name" value="CORRINOID ADENOSYLTRANSFERASE"/>
    <property type="match status" value="1"/>
</dbReference>
<keyword evidence="6 14" id="KW-0808">Transferase</keyword>
<reference evidence="16 17" key="1">
    <citation type="journal article" date="2015" name="Genome Announc.">
        <title>Expanding the biotechnology potential of lactobacilli through comparative genomics of 213 strains and associated genera.</title>
        <authorList>
            <person name="Sun Z."/>
            <person name="Harris H.M."/>
            <person name="McCann A."/>
            <person name="Guo C."/>
            <person name="Argimon S."/>
            <person name="Zhang W."/>
            <person name="Yang X."/>
            <person name="Jeffery I.B."/>
            <person name="Cooney J.C."/>
            <person name="Kagawa T.F."/>
            <person name="Liu W."/>
            <person name="Song Y."/>
            <person name="Salvetti E."/>
            <person name="Wrobel A."/>
            <person name="Rasinkangas P."/>
            <person name="Parkhill J."/>
            <person name="Rea M.C."/>
            <person name="O'Sullivan O."/>
            <person name="Ritari J."/>
            <person name="Douillard F.P."/>
            <person name="Paul Ross R."/>
            <person name="Yang R."/>
            <person name="Briner A.E."/>
            <person name="Felis G.E."/>
            <person name="de Vos W.M."/>
            <person name="Barrangou R."/>
            <person name="Klaenhammer T.R."/>
            <person name="Caufield P.W."/>
            <person name="Cui Y."/>
            <person name="Zhang H."/>
            <person name="O'Toole P.W."/>
        </authorList>
    </citation>
    <scope>NUCLEOTIDE SEQUENCE [LARGE SCALE GENOMIC DNA]</scope>
    <source>
        <strain evidence="16 17">DSM 12744</strain>
    </source>
</reference>
<evidence type="ECO:0000256" key="5">
    <source>
        <dbReference type="ARBA" id="ARBA00022573"/>
    </source>
</evidence>
<evidence type="ECO:0000256" key="2">
    <source>
        <dbReference type="ARBA" id="ARBA00007487"/>
    </source>
</evidence>
<evidence type="ECO:0000256" key="8">
    <source>
        <dbReference type="ARBA" id="ARBA00022840"/>
    </source>
</evidence>
<evidence type="ECO:0000259" key="15">
    <source>
        <dbReference type="Pfam" id="PF01923"/>
    </source>
</evidence>
<dbReference type="EC" id="2.5.1.17" evidence="3 14"/>
<evidence type="ECO:0000256" key="12">
    <source>
        <dbReference type="ARBA" id="ARBA00048555"/>
    </source>
</evidence>
<evidence type="ECO:0000256" key="11">
    <source>
        <dbReference type="ARBA" id="ARBA00033354"/>
    </source>
</evidence>
<evidence type="ECO:0000256" key="14">
    <source>
        <dbReference type="RuleBase" id="RU366026"/>
    </source>
</evidence>
<organism evidence="16 17">
    <name type="scientific">Schleiferilactobacillus perolens DSM 12744</name>
    <dbReference type="NCBI Taxonomy" id="1423792"/>
    <lineage>
        <taxon>Bacteria</taxon>
        <taxon>Bacillati</taxon>
        <taxon>Bacillota</taxon>
        <taxon>Bacilli</taxon>
        <taxon>Lactobacillales</taxon>
        <taxon>Lactobacillaceae</taxon>
        <taxon>Schleiferilactobacillus</taxon>
    </lineage>
</organism>
<evidence type="ECO:0000256" key="7">
    <source>
        <dbReference type="ARBA" id="ARBA00022741"/>
    </source>
</evidence>
<evidence type="ECO:0000256" key="1">
    <source>
        <dbReference type="ARBA" id="ARBA00005121"/>
    </source>
</evidence>
<dbReference type="Gene3D" id="1.20.1200.10">
    <property type="entry name" value="Cobalamin adenosyltransferase-like"/>
    <property type="match status" value="1"/>
</dbReference>
<keyword evidence="17" id="KW-1185">Reference proteome</keyword>
<proteinExistence type="inferred from homology"/>
<keyword evidence="8 14" id="KW-0067">ATP-binding</keyword>
<dbReference type="RefSeq" id="WP_057818957.1">
    <property type="nucleotide sequence ID" value="NZ_AZEC01000003.1"/>
</dbReference>
<evidence type="ECO:0000256" key="9">
    <source>
        <dbReference type="ARBA" id="ARBA00031529"/>
    </source>
</evidence>
<dbReference type="OrthoDB" id="9778896at2"/>
<dbReference type="Proteomes" id="UP000051330">
    <property type="component" value="Unassembled WGS sequence"/>
</dbReference>
<dbReference type="NCBIfam" id="TIGR00636">
    <property type="entry name" value="PduO_Nterm"/>
    <property type="match status" value="1"/>
</dbReference>
<evidence type="ECO:0000256" key="10">
    <source>
        <dbReference type="ARBA" id="ARBA00033334"/>
    </source>
</evidence>
<dbReference type="InterPro" id="IPR036451">
    <property type="entry name" value="CblAdoTrfase-like_sf"/>
</dbReference>
<feature type="domain" description="Cobalamin adenosyltransferase-like" evidence="15">
    <location>
        <begin position="3"/>
        <end position="164"/>
    </location>
</feature>
<evidence type="ECO:0000256" key="6">
    <source>
        <dbReference type="ARBA" id="ARBA00022679"/>
    </source>
</evidence>
<dbReference type="PANTHER" id="PTHR12213:SF0">
    <property type="entry name" value="CORRINOID ADENOSYLTRANSFERASE MMAB"/>
    <property type="match status" value="1"/>
</dbReference>
<dbReference type="EMBL" id="AZEC01000003">
    <property type="protein sequence ID" value="KRL13949.1"/>
    <property type="molecule type" value="Genomic_DNA"/>
</dbReference>
<dbReference type="Pfam" id="PF01923">
    <property type="entry name" value="Cob_adeno_trans"/>
    <property type="match status" value="1"/>
</dbReference>
<evidence type="ECO:0000313" key="17">
    <source>
        <dbReference type="Proteomes" id="UP000051330"/>
    </source>
</evidence>
<evidence type="ECO:0000256" key="3">
    <source>
        <dbReference type="ARBA" id="ARBA00012454"/>
    </source>
</evidence>
<accession>A0A0R1N0Z9</accession>
<comment type="caution">
    <text evidence="16">The sequence shown here is derived from an EMBL/GenBank/DDBJ whole genome shotgun (WGS) entry which is preliminary data.</text>
</comment>
<comment type="similarity">
    <text evidence="2 14">Belongs to the Cob(I)alamin adenosyltransferase family.</text>
</comment>
<dbReference type="GO" id="GO:0005524">
    <property type="term" value="F:ATP binding"/>
    <property type="evidence" value="ECO:0007669"/>
    <property type="project" value="UniProtKB-UniRule"/>
</dbReference>
<name>A0A0R1N0Z9_9LACO</name>
<gene>
    <name evidence="16" type="ORF">FD09_GL001983</name>
</gene>
<protein>
    <recommendedName>
        <fullName evidence="4 14">Corrinoid adenosyltransferase</fullName>
        <ecNumber evidence="3 14">2.5.1.17</ecNumber>
    </recommendedName>
    <alternativeName>
        <fullName evidence="9 14">Cob(II)alamin adenosyltransferase</fullName>
    </alternativeName>
    <alternativeName>
        <fullName evidence="11 14">Cob(II)yrinic acid a,c-diamide adenosyltransferase</fullName>
    </alternativeName>
    <alternativeName>
        <fullName evidence="10 14">Cobinamide/cobalamin adenosyltransferase</fullName>
    </alternativeName>
</protein>
<dbReference type="GO" id="GO:0009236">
    <property type="term" value="P:cobalamin biosynthetic process"/>
    <property type="evidence" value="ECO:0007669"/>
    <property type="project" value="UniProtKB-UniRule"/>
</dbReference>
<comment type="catalytic activity">
    <reaction evidence="13 14">
        <text>2 cob(II)alamin + reduced [electron-transfer flavoprotein] + 2 ATP = 2 adenosylcob(III)alamin + 2 triphosphate + oxidized [electron-transfer flavoprotein] + 3 H(+)</text>
        <dbReference type="Rhea" id="RHEA:28671"/>
        <dbReference type="Rhea" id="RHEA-COMP:10685"/>
        <dbReference type="Rhea" id="RHEA-COMP:10686"/>
        <dbReference type="ChEBI" id="CHEBI:15378"/>
        <dbReference type="ChEBI" id="CHEBI:16304"/>
        <dbReference type="ChEBI" id="CHEBI:18036"/>
        <dbReference type="ChEBI" id="CHEBI:18408"/>
        <dbReference type="ChEBI" id="CHEBI:30616"/>
        <dbReference type="ChEBI" id="CHEBI:57692"/>
        <dbReference type="ChEBI" id="CHEBI:58307"/>
        <dbReference type="EC" id="2.5.1.17"/>
    </reaction>
</comment>
<dbReference type="STRING" id="1423792.FD09_GL001983"/>
<evidence type="ECO:0000256" key="4">
    <source>
        <dbReference type="ARBA" id="ARBA00020963"/>
    </source>
</evidence>
<keyword evidence="5 14" id="KW-0169">Cobalamin biosynthesis</keyword>
<evidence type="ECO:0000256" key="13">
    <source>
        <dbReference type="ARBA" id="ARBA00048692"/>
    </source>
</evidence>
<dbReference type="UniPathway" id="UPA00148">
    <property type="reaction ID" value="UER00233"/>
</dbReference>
<dbReference type="InterPro" id="IPR016030">
    <property type="entry name" value="CblAdoTrfase-like"/>
</dbReference>
<dbReference type="PATRIC" id="fig|1423792.3.peg.2010"/>
<comment type="pathway">
    <text evidence="1 14">Cofactor biosynthesis; adenosylcobalamin biosynthesis; adenosylcobalamin from cob(II)yrinate a,c-diamide: step 2/7.</text>
</comment>
<comment type="catalytic activity">
    <reaction evidence="12 14">
        <text>2 cob(II)yrinate a,c diamide + reduced [electron-transfer flavoprotein] + 2 ATP = 2 adenosylcob(III)yrinate a,c-diamide + 2 triphosphate + oxidized [electron-transfer flavoprotein] + 3 H(+)</text>
        <dbReference type="Rhea" id="RHEA:11528"/>
        <dbReference type="Rhea" id="RHEA-COMP:10685"/>
        <dbReference type="Rhea" id="RHEA-COMP:10686"/>
        <dbReference type="ChEBI" id="CHEBI:15378"/>
        <dbReference type="ChEBI" id="CHEBI:18036"/>
        <dbReference type="ChEBI" id="CHEBI:30616"/>
        <dbReference type="ChEBI" id="CHEBI:57692"/>
        <dbReference type="ChEBI" id="CHEBI:58307"/>
        <dbReference type="ChEBI" id="CHEBI:58503"/>
        <dbReference type="ChEBI" id="CHEBI:58537"/>
        <dbReference type="EC" id="2.5.1.17"/>
    </reaction>
</comment>
<dbReference type="SUPFAM" id="SSF89028">
    <property type="entry name" value="Cobalamin adenosyltransferase-like"/>
    <property type="match status" value="1"/>
</dbReference>
<dbReference type="AlphaFoldDB" id="A0A0R1N0Z9"/>
<dbReference type="GO" id="GO:0008817">
    <property type="term" value="F:corrinoid adenosyltransferase activity"/>
    <property type="evidence" value="ECO:0007669"/>
    <property type="project" value="UniProtKB-UniRule"/>
</dbReference>
<sequence length="178" mass="19967">MKIYTKTGDKGTTRQMTGQFVPKYDPQITALGNLDELDSWLGYVAAIAPTDTAWVVPTLQDLQRQLYELQADISVPRHDTIRESDVAALEQSIDKMMAAMPAIKAFILPGGTPVAAALQYARTIARRAERAVDELNDHGQSLPAPVLHYVNRLSDYFFALARYVNWRADREETLSQQK</sequence>
<evidence type="ECO:0000313" key="16">
    <source>
        <dbReference type="EMBL" id="KRL13949.1"/>
    </source>
</evidence>
<keyword evidence="7 14" id="KW-0547">Nucleotide-binding</keyword>